<proteinExistence type="predicted"/>
<protein>
    <submittedName>
        <fullName evidence="1">Carbonic anhydrase</fullName>
    </submittedName>
</protein>
<dbReference type="SUPFAM" id="SSF53056">
    <property type="entry name" value="beta-carbonic anhydrase, cab"/>
    <property type="match status" value="1"/>
</dbReference>
<keyword evidence="2" id="KW-1185">Reference proteome</keyword>
<dbReference type="STRING" id="1160895.CM19_03405"/>
<evidence type="ECO:0000313" key="2">
    <source>
        <dbReference type="Proteomes" id="UP000024332"/>
    </source>
</evidence>
<dbReference type="Gene3D" id="3.40.1050.10">
    <property type="entry name" value="Carbonic anhydrase"/>
    <property type="match status" value="1"/>
</dbReference>
<gene>
    <name evidence="1" type="ORF">CM19_03405</name>
</gene>
<sequence length="176" mass="20414">MDYRLTQTIRERSEKEDAYVFRNAGANVNGLRKALSQIDAEEVIFMPHNDCAAMKLVYRVIKEGIKVEDEIMKSLIDQFNSIKFSTTNELEKENVKIQAKILSEIFPKSKITIEFIDVNSLKWPERKPEVQLLRYNTKYEEEINGTYIIQSNSKESVIPDIQIANLLGLKIIKDEL</sequence>
<organism evidence="1 2">
    <name type="scientific">Candidatus Acidianus copahuensis</name>
    <dbReference type="NCBI Taxonomy" id="1160895"/>
    <lineage>
        <taxon>Archaea</taxon>
        <taxon>Thermoproteota</taxon>
        <taxon>Thermoprotei</taxon>
        <taxon>Sulfolobales</taxon>
        <taxon>Sulfolobaceae</taxon>
        <taxon>Acidianus</taxon>
    </lineage>
</organism>
<dbReference type="AlphaFoldDB" id="A0A031LST8"/>
<dbReference type="Proteomes" id="UP000024332">
    <property type="component" value="Unassembled WGS sequence"/>
</dbReference>
<dbReference type="EMBL" id="JFZT01000019">
    <property type="protein sequence ID" value="EZQ10886.1"/>
    <property type="molecule type" value="Genomic_DNA"/>
</dbReference>
<reference evidence="1 2" key="1">
    <citation type="submission" date="2014-03" db="EMBL/GenBank/DDBJ databases">
        <title>Draft genome sequence of the novel thermoacidophilic archaea Acidianus copahuensis ALE1 strain, isolated from Copahue volcanic area in Neuquen Argentina.</title>
        <authorList>
            <person name="Urbieta M.S."/>
            <person name="Rascovan N."/>
            <person name="Castro C."/>
            <person name="Revale S."/>
            <person name="Giaveno M.A."/>
            <person name="Vazquez M.P."/>
            <person name="Donati E.R."/>
        </authorList>
    </citation>
    <scope>NUCLEOTIDE SEQUENCE [LARGE SCALE GENOMIC DNA]</scope>
    <source>
        <strain evidence="1 2">ALE1</strain>
    </source>
</reference>
<evidence type="ECO:0000313" key="1">
    <source>
        <dbReference type="EMBL" id="EZQ10886.1"/>
    </source>
</evidence>
<dbReference type="GO" id="GO:0008270">
    <property type="term" value="F:zinc ion binding"/>
    <property type="evidence" value="ECO:0007669"/>
    <property type="project" value="InterPro"/>
</dbReference>
<name>A0A031LST8_9CREN</name>
<dbReference type="InterPro" id="IPR036874">
    <property type="entry name" value="Carbonic_anhydrase_sf"/>
</dbReference>
<accession>A0A031LST8</accession>
<dbReference type="GO" id="GO:0004089">
    <property type="term" value="F:carbonate dehydratase activity"/>
    <property type="evidence" value="ECO:0007669"/>
    <property type="project" value="InterPro"/>
</dbReference>
<comment type="caution">
    <text evidence="1">The sequence shown here is derived from an EMBL/GenBank/DDBJ whole genome shotgun (WGS) entry which is preliminary data.</text>
</comment>